<dbReference type="EMBL" id="BMMZ01000018">
    <property type="protein sequence ID" value="GGL82176.1"/>
    <property type="molecule type" value="Genomic_DNA"/>
</dbReference>
<gene>
    <name evidence="3" type="ORF">GCM10011575_45520</name>
</gene>
<dbReference type="Proteomes" id="UP000613840">
    <property type="component" value="Unassembled WGS sequence"/>
</dbReference>
<organism evidence="3 4">
    <name type="scientific">Microlunatus endophyticus</name>
    <dbReference type="NCBI Taxonomy" id="1716077"/>
    <lineage>
        <taxon>Bacteria</taxon>
        <taxon>Bacillati</taxon>
        <taxon>Actinomycetota</taxon>
        <taxon>Actinomycetes</taxon>
        <taxon>Propionibacteriales</taxon>
        <taxon>Propionibacteriaceae</taxon>
        <taxon>Microlunatus</taxon>
    </lineage>
</organism>
<sequence>MFETPVYDMDAAETSALLSACIGEEYWAQDRQLILAAHFASLYPPEKLSAPEDRRLALVGERAVQLGGAGTPMVAEFAPDELAPEIGQSIFGARSLMADALDLRHRFPGLWQLVLRGEAPGPTARSVARKTRGLSLSQANAVDRMLAEKILAVPRGRFETLLDAAILRVDADRIAEQAQAAARDRFVKTSESTEHGIKSIYARLDAPDAIGLDATIDRIADILVKSPEPVPGVAYRNARTKEEWRAVALGVLRNPLLASKILIESVQPDLFDEYVAAYEPHPASFNAVDCPVNRDQEPPEDCAEPEARPADADDLPPYEPVPDLSRSEATPTGHATSEPDPALEPDPAAERRRQDALTAFLRAVDPARLLSPATLYFHLSERDWLAGGSTIARAEQLGPVLLEQLRTWLGTGSRITVKPVIDPARSIPVDAYEIPDSMREIMHLRSPASVFPYSTNLRRDKDLDHTIPYARGGSTEPDDLGPLGRREHRFRTHGRISERQPEPGRYVWRTSFGRVLITTSAGTFDLGRGDFAAAVWKAAAHKSVLRPVA</sequence>
<comment type="caution">
    <text evidence="3">The sequence shown here is derived from an EMBL/GenBank/DDBJ whole genome shotgun (WGS) entry which is preliminary data.</text>
</comment>
<feature type="domain" description="DUF222" evidence="2">
    <location>
        <begin position="80"/>
        <end position="258"/>
    </location>
</feature>
<dbReference type="AlphaFoldDB" id="A0A917SJS3"/>
<dbReference type="RefSeq" id="WP_188898184.1">
    <property type="nucleotide sequence ID" value="NZ_BMMZ01000018.1"/>
</dbReference>
<evidence type="ECO:0000259" key="2">
    <source>
        <dbReference type="Pfam" id="PF02720"/>
    </source>
</evidence>
<dbReference type="InterPro" id="IPR003615">
    <property type="entry name" value="HNH_nuc"/>
</dbReference>
<feature type="region of interest" description="Disordered" evidence="1">
    <location>
        <begin position="465"/>
        <end position="485"/>
    </location>
</feature>
<keyword evidence="4" id="KW-1185">Reference proteome</keyword>
<dbReference type="CDD" id="cd00085">
    <property type="entry name" value="HNHc"/>
    <property type="match status" value="1"/>
</dbReference>
<reference evidence="3" key="2">
    <citation type="submission" date="2020-09" db="EMBL/GenBank/DDBJ databases">
        <authorList>
            <person name="Sun Q."/>
            <person name="Zhou Y."/>
        </authorList>
    </citation>
    <scope>NUCLEOTIDE SEQUENCE</scope>
    <source>
        <strain evidence="3">CGMCC 4.7306</strain>
    </source>
</reference>
<protein>
    <recommendedName>
        <fullName evidence="2">DUF222 domain-containing protein</fullName>
    </recommendedName>
</protein>
<evidence type="ECO:0000256" key="1">
    <source>
        <dbReference type="SAM" id="MobiDB-lite"/>
    </source>
</evidence>
<accession>A0A917SJS3</accession>
<dbReference type="Pfam" id="PF02720">
    <property type="entry name" value="DUF222"/>
    <property type="match status" value="1"/>
</dbReference>
<proteinExistence type="predicted"/>
<evidence type="ECO:0000313" key="4">
    <source>
        <dbReference type="Proteomes" id="UP000613840"/>
    </source>
</evidence>
<evidence type="ECO:0000313" key="3">
    <source>
        <dbReference type="EMBL" id="GGL82176.1"/>
    </source>
</evidence>
<name>A0A917SJS3_9ACTN</name>
<reference evidence="3" key="1">
    <citation type="journal article" date="2014" name="Int. J. Syst. Evol. Microbiol.">
        <title>Complete genome sequence of Corynebacterium casei LMG S-19264T (=DSM 44701T), isolated from a smear-ripened cheese.</title>
        <authorList>
            <consortium name="US DOE Joint Genome Institute (JGI-PGF)"/>
            <person name="Walter F."/>
            <person name="Albersmeier A."/>
            <person name="Kalinowski J."/>
            <person name="Ruckert C."/>
        </authorList>
    </citation>
    <scope>NUCLEOTIDE SEQUENCE</scope>
    <source>
        <strain evidence="3">CGMCC 4.7306</strain>
    </source>
</reference>
<dbReference type="InterPro" id="IPR003870">
    <property type="entry name" value="DUF222"/>
</dbReference>
<feature type="region of interest" description="Disordered" evidence="1">
    <location>
        <begin position="285"/>
        <end position="352"/>
    </location>
</feature>